<dbReference type="PANTHER" id="PTHR20857:SF23">
    <property type="entry name" value="THIAMINE BIOSYNTHETIC BIFUNCTIONAL ENZYME"/>
    <property type="match status" value="1"/>
</dbReference>
<evidence type="ECO:0000256" key="7">
    <source>
        <dbReference type="ARBA" id="ARBA00047851"/>
    </source>
</evidence>
<feature type="binding site" evidence="9">
    <location>
        <position position="116"/>
    </location>
    <ligand>
        <name>4-amino-2-methyl-5-(diphosphooxymethyl)pyrimidine</name>
        <dbReference type="ChEBI" id="CHEBI:57841"/>
    </ligand>
</feature>
<organism evidence="13 14">
    <name type="scientific">Candidatus Enterenecus faecium</name>
    <dbReference type="NCBI Taxonomy" id="2840780"/>
    <lineage>
        <taxon>Bacteria</taxon>
        <taxon>Bacillati</taxon>
        <taxon>Bacillota</taxon>
        <taxon>Clostridia</taxon>
        <taxon>Eubacteriales</taxon>
        <taxon>Candidatus Enterenecus</taxon>
    </lineage>
</organism>
<evidence type="ECO:0000313" key="13">
    <source>
        <dbReference type="EMBL" id="HIQ60921.1"/>
    </source>
</evidence>
<evidence type="ECO:0000256" key="5">
    <source>
        <dbReference type="ARBA" id="ARBA00022977"/>
    </source>
</evidence>
<dbReference type="GO" id="GO:0009229">
    <property type="term" value="P:thiamine diphosphate biosynthetic process"/>
    <property type="evidence" value="ECO:0007669"/>
    <property type="project" value="UniProtKB-UniRule"/>
</dbReference>
<dbReference type="AlphaFoldDB" id="A0A9D1CGD7"/>
<name>A0A9D1CGD7_9FIRM</name>
<dbReference type="NCBIfam" id="TIGR00693">
    <property type="entry name" value="thiE"/>
    <property type="match status" value="1"/>
</dbReference>
<comment type="caution">
    <text evidence="13">The sequence shown here is derived from an EMBL/GenBank/DDBJ whole genome shotgun (WGS) entry which is preliminary data.</text>
</comment>
<feature type="binding site" evidence="9">
    <location>
        <position position="78"/>
    </location>
    <ligand>
        <name>Mg(2+)</name>
        <dbReference type="ChEBI" id="CHEBI:18420"/>
    </ligand>
</feature>
<feature type="binding site" evidence="9">
    <location>
        <begin position="142"/>
        <end position="144"/>
    </location>
    <ligand>
        <name>2-[(2R,5Z)-2-carboxy-4-methylthiazol-5(2H)-ylidene]ethyl phosphate</name>
        <dbReference type="ChEBI" id="CHEBI:62899"/>
    </ligand>
</feature>
<evidence type="ECO:0000256" key="10">
    <source>
        <dbReference type="RuleBase" id="RU003826"/>
    </source>
</evidence>
<dbReference type="GO" id="GO:0009228">
    <property type="term" value="P:thiamine biosynthetic process"/>
    <property type="evidence" value="ECO:0007669"/>
    <property type="project" value="UniProtKB-KW"/>
</dbReference>
<comment type="catalytic activity">
    <reaction evidence="7 9 10">
        <text>2-(2-carboxy-4-methylthiazol-5-yl)ethyl phosphate + 4-amino-2-methyl-5-(diphosphooxymethyl)pyrimidine + 2 H(+) = thiamine phosphate + CO2 + diphosphate</text>
        <dbReference type="Rhea" id="RHEA:47848"/>
        <dbReference type="ChEBI" id="CHEBI:15378"/>
        <dbReference type="ChEBI" id="CHEBI:16526"/>
        <dbReference type="ChEBI" id="CHEBI:33019"/>
        <dbReference type="ChEBI" id="CHEBI:37575"/>
        <dbReference type="ChEBI" id="CHEBI:57841"/>
        <dbReference type="ChEBI" id="CHEBI:62890"/>
        <dbReference type="EC" id="2.5.1.3"/>
    </reaction>
</comment>
<comment type="pathway">
    <text evidence="1 9 11">Cofactor biosynthesis; thiamine diphosphate biosynthesis; thiamine phosphate from 4-amino-2-methyl-5-diphosphomethylpyrimidine and 4-methyl-5-(2-phosphoethyl)-thiazole: step 1/1.</text>
</comment>
<dbReference type="CDD" id="cd00564">
    <property type="entry name" value="TMP_TenI"/>
    <property type="match status" value="1"/>
</dbReference>
<comment type="similarity">
    <text evidence="9 10">Belongs to the thiamine-phosphate synthase family.</text>
</comment>
<evidence type="ECO:0000256" key="6">
    <source>
        <dbReference type="ARBA" id="ARBA00047334"/>
    </source>
</evidence>
<keyword evidence="2 9" id="KW-0808">Transferase</keyword>
<feature type="binding site" evidence="9">
    <location>
        <position position="145"/>
    </location>
    <ligand>
        <name>4-amino-2-methyl-5-(diphosphooxymethyl)pyrimidine</name>
        <dbReference type="ChEBI" id="CHEBI:57841"/>
    </ligand>
</feature>
<keyword evidence="5 9" id="KW-0784">Thiamine biosynthesis</keyword>
<feature type="binding site" evidence="9">
    <location>
        <position position="97"/>
    </location>
    <ligand>
        <name>Mg(2+)</name>
        <dbReference type="ChEBI" id="CHEBI:18420"/>
    </ligand>
</feature>
<dbReference type="EMBL" id="DVFO01000048">
    <property type="protein sequence ID" value="HIQ60921.1"/>
    <property type="molecule type" value="Genomic_DNA"/>
</dbReference>
<evidence type="ECO:0000256" key="1">
    <source>
        <dbReference type="ARBA" id="ARBA00005165"/>
    </source>
</evidence>
<dbReference type="SUPFAM" id="SSF51391">
    <property type="entry name" value="Thiamin phosphate synthase"/>
    <property type="match status" value="1"/>
</dbReference>
<dbReference type="Pfam" id="PF02581">
    <property type="entry name" value="TMP-TENI"/>
    <property type="match status" value="1"/>
</dbReference>
<reference evidence="13" key="2">
    <citation type="journal article" date="2021" name="PeerJ">
        <title>Extensive microbial diversity within the chicken gut microbiome revealed by metagenomics and culture.</title>
        <authorList>
            <person name="Gilroy R."/>
            <person name="Ravi A."/>
            <person name="Getino M."/>
            <person name="Pursley I."/>
            <person name="Horton D.L."/>
            <person name="Alikhan N.F."/>
            <person name="Baker D."/>
            <person name="Gharbi K."/>
            <person name="Hall N."/>
            <person name="Watson M."/>
            <person name="Adriaenssens E.M."/>
            <person name="Foster-Nyarko E."/>
            <person name="Jarju S."/>
            <person name="Secka A."/>
            <person name="Antonio M."/>
            <person name="Oren A."/>
            <person name="Chaudhuri R.R."/>
            <person name="La Ragione R."/>
            <person name="Hildebrand F."/>
            <person name="Pallen M.J."/>
        </authorList>
    </citation>
    <scope>NUCLEOTIDE SEQUENCE</scope>
    <source>
        <strain evidence="13">ChiGjej2B2-12916</strain>
    </source>
</reference>
<sequence length="219" mass="23115">MKFTKDEIRSSMLLYAVTDRMWLKPGQTLVDVCQEVLEGGATFLQIREKDLDASSFEQEAQALKELCARYRVPFVVNDSVEIALDIDADGVHVGQSDIQGRDIRAMIGPDKILGISAGTVQEAVAAQQAGADYIGVGAVFNTSTKQDATSLSMEQLKEICASVSIPVVGIGGINASNLLELSGSGVDGVAVVSAIFAASDPKAATAQLLELSRKMVAHG</sequence>
<comment type="cofactor">
    <cofactor evidence="9">
        <name>Mg(2+)</name>
        <dbReference type="ChEBI" id="CHEBI:18420"/>
    </cofactor>
    <text evidence="9">Binds 1 Mg(2+) ion per subunit.</text>
</comment>
<feature type="domain" description="Thiamine phosphate synthase/TenI" evidence="12">
    <location>
        <begin position="14"/>
        <end position="195"/>
    </location>
</feature>
<dbReference type="PANTHER" id="PTHR20857">
    <property type="entry name" value="THIAMINE-PHOSPHATE PYROPHOSPHORYLASE"/>
    <property type="match status" value="1"/>
</dbReference>
<comment type="catalytic activity">
    <reaction evidence="8 9 10">
        <text>2-[(2R,5Z)-2-carboxy-4-methylthiazol-5(2H)-ylidene]ethyl phosphate + 4-amino-2-methyl-5-(diphosphooxymethyl)pyrimidine + 2 H(+) = thiamine phosphate + CO2 + diphosphate</text>
        <dbReference type="Rhea" id="RHEA:47844"/>
        <dbReference type="ChEBI" id="CHEBI:15378"/>
        <dbReference type="ChEBI" id="CHEBI:16526"/>
        <dbReference type="ChEBI" id="CHEBI:33019"/>
        <dbReference type="ChEBI" id="CHEBI:37575"/>
        <dbReference type="ChEBI" id="CHEBI:57841"/>
        <dbReference type="ChEBI" id="CHEBI:62899"/>
        <dbReference type="EC" id="2.5.1.3"/>
    </reaction>
</comment>
<gene>
    <name evidence="9 13" type="primary">thiE</name>
    <name evidence="13" type="ORF">IAD31_04930</name>
</gene>
<dbReference type="FunFam" id="3.20.20.70:FF:000096">
    <property type="entry name" value="Thiamine-phosphate synthase"/>
    <property type="match status" value="1"/>
</dbReference>
<dbReference type="Gene3D" id="3.20.20.70">
    <property type="entry name" value="Aldolase class I"/>
    <property type="match status" value="1"/>
</dbReference>
<keyword evidence="4 9" id="KW-0460">Magnesium</keyword>
<dbReference type="EC" id="2.5.1.3" evidence="9"/>
<comment type="catalytic activity">
    <reaction evidence="6 9 10">
        <text>4-methyl-5-(2-phosphooxyethyl)-thiazole + 4-amino-2-methyl-5-(diphosphooxymethyl)pyrimidine + H(+) = thiamine phosphate + diphosphate</text>
        <dbReference type="Rhea" id="RHEA:22328"/>
        <dbReference type="ChEBI" id="CHEBI:15378"/>
        <dbReference type="ChEBI" id="CHEBI:33019"/>
        <dbReference type="ChEBI" id="CHEBI:37575"/>
        <dbReference type="ChEBI" id="CHEBI:57841"/>
        <dbReference type="ChEBI" id="CHEBI:58296"/>
        <dbReference type="EC" id="2.5.1.3"/>
    </reaction>
</comment>
<comment type="function">
    <text evidence="9">Condenses 4-methyl-5-(beta-hydroxyethyl)thiazole monophosphate (THZ-P) and 2-methyl-4-amino-5-hydroxymethyl pyrimidine pyrophosphate (HMP-PP) to form thiamine monophosphate (TMP).</text>
</comment>
<evidence type="ECO:0000313" key="14">
    <source>
        <dbReference type="Proteomes" id="UP000886879"/>
    </source>
</evidence>
<protein>
    <recommendedName>
        <fullName evidence="9">Thiamine-phosphate synthase</fullName>
        <shortName evidence="9">TP synthase</shortName>
        <shortName evidence="9">TPS</shortName>
        <ecNumber evidence="9">2.5.1.3</ecNumber>
    </recommendedName>
    <alternativeName>
        <fullName evidence="9">Thiamine-phosphate pyrophosphorylase</fullName>
        <shortName evidence="9">TMP pyrophosphorylase</shortName>
        <shortName evidence="9">TMP-PPase</shortName>
    </alternativeName>
</protein>
<feature type="binding site" evidence="9">
    <location>
        <begin position="192"/>
        <end position="193"/>
    </location>
    <ligand>
        <name>2-[(2R,5Z)-2-carboxy-4-methylthiazol-5(2H)-ylidene]ethyl phosphate</name>
        <dbReference type="ChEBI" id="CHEBI:62899"/>
    </ligand>
</feature>
<keyword evidence="3 9" id="KW-0479">Metal-binding</keyword>
<feature type="binding site" evidence="9">
    <location>
        <begin position="45"/>
        <end position="49"/>
    </location>
    <ligand>
        <name>4-amino-2-methyl-5-(diphosphooxymethyl)pyrimidine</name>
        <dbReference type="ChEBI" id="CHEBI:57841"/>
    </ligand>
</feature>
<evidence type="ECO:0000256" key="3">
    <source>
        <dbReference type="ARBA" id="ARBA00022723"/>
    </source>
</evidence>
<dbReference type="HAMAP" id="MF_00097">
    <property type="entry name" value="TMP_synthase"/>
    <property type="match status" value="1"/>
</dbReference>
<dbReference type="GO" id="GO:0004789">
    <property type="term" value="F:thiamine-phosphate diphosphorylase activity"/>
    <property type="evidence" value="ECO:0007669"/>
    <property type="project" value="UniProtKB-UniRule"/>
</dbReference>
<dbReference type="InterPro" id="IPR022998">
    <property type="entry name" value="ThiamineP_synth_TenI"/>
</dbReference>
<dbReference type="InterPro" id="IPR034291">
    <property type="entry name" value="TMP_synthase"/>
</dbReference>
<evidence type="ECO:0000259" key="12">
    <source>
        <dbReference type="Pfam" id="PF02581"/>
    </source>
</evidence>
<reference evidence="13" key="1">
    <citation type="submission" date="2020-10" db="EMBL/GenBank/DDBJ databases">
        <authorList>
            <person name="Gilroy R."/>
        </authorList>
    </citation>
    <scope>NUCLEOTIDE SEQUENCE</scope>
    <source>
        <strain evidence="13">ChiGjej2B2-12916</strain>
    </source>
</reference>
<accession>A0A9D1CGD7</accession>
<feature type="binding site" evidence="9">
    <location>
        <position position="77"/>
    </location>
    <ligand>
        <name>4-amino-2-methyl-5-(diphosphooxymethyl)pyrimidine</name>
        <dbReference type="ChEBI" id="CHEBI:57841"/>
    </ligand>
</feature>
<dbReference type="InterPro" id="IPR036206">
    <property type="entry name" value="ThiamineP_synth_sf"/>
</dbReference>
<evidence type="ECO:0000256" key="8">
    <source>
        <dbReference type="ARBA" id="ARBA00047883"/>
    </source>
</evidence>
<dbReference type="GO" id="GO:0005737">
    <property type="term" value="C:cytoplasm"/>
    <property type="evidence" value="ECO:0007669"/>
    <property type="project" value="TreeGrafter"/>
</dbReference>
<evidence type="ECO:0000256" key="2">
    <source>
        <dbReference type="ARBA" id="ARBA00022679"/>
    </source>
</evidence>
<dbReference type="InterPro" id="IPR013785">
    <property type="entry name" value="Aldolase_TIM"/>
</dbReference>
<evidence type="ECO:0000256" key="9">
    <source>
        <dbReference type="HAMAP-Rule" id="MF_00097"/>
    </source>
</evidence>
<evidence type="ECO:0000256" key="4">
    <source>
        <dbReference type="ARBA" id="ARBA00022842"/>
    </source>
</evidence>
<evidence type="ECO:0000256" key="11">
    <source>
        <dbReference type="RuleBase" id="RU004253"/>
    </source>
</evidence>
<feature type="binding site" evidence="9">
    <location>
        <position position="172"/>
    </location>
    <ligand>
        <name>2-[(2R,5Z)-2-carboxy-4-methylthiazol-5(2H)-ylidene]ethyl phosphate</name>
        <dbReference type="ChEBI" id="CHEBI:62899"/>
    </ligand>
</feature>
<dbReference type="Proteomes" id="UP000886879">
    <property type="component" value="Unassembled WGS sequence"/>
</dbReference>
<dbReference type="GO" id="GO:0000287">
    <property type="term" value="F:magnesium ion binding"/>
    <property type="evidence" value="ECO:0007669"/>
    <property type="project" value="UniProtKB-UniRule"/>
</dbReference>
<proteinExistence type="inferred from homology"/>